<organism evidence="2 3">
    <name type="scientific">Colletotrichum chrysophilum</name>
    <dbReference type="NCBI Taxonomy" id="1836956"/>
    <lineage>
        <taxon>Eukaryota</taxon>
        <taxon>Fungi</taxon>
        <taxon>Dikarya</taxon>
        <taxon>Ascomycota</taxon>
        <taxon>Pezizomycotina</taxon>
        <taxon>Sordariomycetes</taxon>
        <taxon>Hypocreomycetidae</taxon>
        <taxon>Glomerellales</taxon>
        <taxon>Glomerellaceae</taxon>
        <taxon>Colletotrichum</taxon>
        <taxon>Colletotrichum gloeosporioides species complex</taxon>
    </lineage>
</organism>
<protein>
    <submittedName>
        <fullName evidence="2">Ipa protein</fullName>
    </submittedName>
</protein>
<feature type="region of interest" description="Disordered" evidence="1">
    <location>
        <begin position="461"/>
        <end position="482"/>
    </location>
</feature>
<dbReference type="PANTHER" id="PTHR40788">
    <property type="entry name" value="CLR5 DOMAIN-CONTAINING PROTEIN-RELATED"/>
    <property type="match status" value="1"/>
</dbReference>
<comment type="caution">
    <text evidence="2">The sequence shown here is derived from an EMBL/GenBank/DDBJ whole genome shotgun (WGS) entry which is preliminary data.</text>
</comment>
<accession>A0AAD9AM67</accession>
<sequence>MEAAKVKEDPLPDPKDLIRDRKIAYEAYLDSLASRPSMFAREVAGWFSSRPELIADEKGRSLPLKADYHASGAILDAAQSAIKAAAFSSYADQLLSRLDSAGSDKLRKSIILQELSNVAHLDYVRLQSLLKRQLTRDSKLFKRVSNGVDAVGNPNIKLKGKPQDVQNSEPPLHILLRLCQPETTPQKAHGWIEQLSKLYLKTDFDKYGATLPRDAFETMGLLSLSAAMNLSLAQKGPVPSRKKAQFFVTRAQELEAELNRLKKDLGPVLTKKVLDNGLTDGALERLDEIVAEKVGARLAFLYEDLIQDNFAYLDKQYDHAKANGETDWTALAVEPQESSEELVESRKQRDNAREPVPAPPTIEVEYEDMVETFKNLIGQSESGKAVGWPAFNRAVKELEFNLIRTADGLNHAFESSKYGCKLLVVSPPYRGKFEGDSALVLGRRLNKAYGWTEDTFYEEDPGKYLDETYSGPDSGSDWESDD</sequence>
<keyword evidence="3" id="KW-1185">Reference proteome</keyword>
<feature type="compositionally biased region" description="Basic and acidic residues" evidence="1">
    <location>
        <begin position="343"/>
        <end position="353"/>
    </location>
</feature>
<evidence type="ECO:0000313" key="3">
    <source>
        <dbReference type="Proteomes" id="UP001243330"/>
    </source>
</evidence>
<gene>
    <name evidence="2" type="ORF">CCHR01_07312</name>
</gene>
<dbReference type="AlphaFoldDB" id="A0AAD9AM67"/>
<reference evidence="2" key="1">
    <citation type="submission" date="2023-01" db="EMBL/GenBank/DDBJ databases">
        <title>Colletotrichum chrysophilum M932 genome sequence.</title>
        <authorList>
            <person name="Baroncelli R."/>
        </authorList>
    </citation>
    <scope>NUCLEOTIDE SEQUENCE</scope>
    <source>
        <strain evidence="2">M932</strain>
    </source>
</reference>
<dbReference type="PANTHER" id="PTHR40788:SF1">
    <property type="entry name" value="IPA PROTEIN"/>
    <property type="match status" value="1"/>
</dbReference>
<dbReference type="Proteomes" id="UP001243330">
    <property type="component" value="Unassembled WGS sequence"/>
</dbReference>
<name>A0AAD9AM67_9PEZI</name>
<dbReference type="EMBL" id="JAQOWY010000128">
    <property type="protein sequence ID" value="KAK1850074.1"/>
    <property type="molecule type" value="Genomic_DNA"/>
</dbReference>
<feature type="region of interest" description="Disordered" evidence="1">
    <location>
        <begin position="334"/>
        <end position="358"/>
    </location>
</feature>
<evidence type="ECO:0000256" key="1">
    <source>
        <dbReference type="SAM" id="MobiDB-lite"/>
    </source>
</evidence>
<proteinExistence type="predicted"/>
<evidence type="ECO:0000313" key="2">
    <source>
        <dbReference type="EMBL" id="KAK1850074.1"/>
    </source>
</evidence>